<accession>G5J804</accession>
<dbReference type="AlphaFoldDB" id="G5J804"/>
<dbReference type="EMBL" id="AESD01000532">
    <property type="protein sequence ID" value="EHJ11673.1"/>
    <property type="molecule type" value="Genomic_DNA"/>
</dbReference>
<gene>
    <name evidence="1" type="ORF">CWATWH0003_3590</name>
</gene>
<organism evidence="1 2">
    <name type="scientific">Crocosphaera watsonii WH 0003</name>
    <dbReference type="NCBI Taxonomy" id="423471"/>
    <lineage>
        <taxon>Bacteria</taxon>
        <taxon>Bacillati</taxon>
        <taxon>Cyanobacteriota</taxon>
        <taxon>Cyanophyceae</taxon>
        <taxon>Oscillatoriophycideae</taxon>
        <taxon>Chroococcales</taxon>
        <taxon>Aphanothecaceae</taxon>
        <taxon>Crocosphaera</taxon>
    </lineage>
</organism>
<evidence type="ECO:0000313" key="2">
    <source>
        <dbReference type="Proteomes" id="UP000003477"/>
    </source>
</evidence>
<sequence>MEVPDAETVKNWIGVDRGQNQIAVASLPNGFGKFWNGRQSDILPRTPLRFVRGFPSSR</sequence>
<protein>
    <submittedName>
        <fullName evidence="1">Uncharacterized protein</fullName>
    </submittedName>
</protein>
<reference evidence="1 2" key="1">
    <citation type="journal article" date="2011" name="Front. Microbiol.">
        <title>Two Strains of Crocosphaera watsonii with Highly Conserved Genomes are Distinguished by Strain-Specific Features.</title>
        <authorList>
            <person name="Bench S.R."/>
            <person name="Ilikchyan I.N."/>
            <person name="Tripp H.J."/>
            <person name="Zehr J.P."/>
        </authorList>
    </citation>
    <scope>NUCLEOTIDE SEQUENCE [LARGE SCALE GENOMIC DNA]</scope>
    <source>
        <strain evidence="1 2">WH 0003</strain>
    </source>
</reference>
<comment type="caution">
    <text evidence="1">The sequence shown here is derived from an EMBL/GenBank/DDBJ whole genome shotgun (WGS) entry which is preliminary data.</text>
</comment>
<name>G5J804_CROWT</name>
<proteinExistence type="predicted"/>
<dbReference type="Proteomes" id="UP000003477">
    <property type="component" value="Unassembled WGS sequence"/>
</dbReference>
<evidence type="ECO:0000313" key="1">
    <source>
        <dbReference type="EMBL" id="EHJ11673.1"/>
    </source>
</evidence>
<dbReference type="PATRIC" id="fig|423471.3.peg.3371"/>